<dbReference type="RefSeq" id="XP_003666000.1">
    <property type="nucleotide sequence ID" value="XM_003665952.1"/>
</dbReference>
<organism evidence="2 3">
    <name type="scientific">Thermothelomyces thermophilus (strain ATCC 42464 / BCRC 31852 / DSM 1799)</name>
    <name type="common">Sporotrichum thermophile</name>
    <dbReference type="NCBI Taxonomy" id="573729"/>
    <lineage>
        <taxon>Eukaryota</taxon>
        <taxon>Fungi</taxon>
        <taxon>Dikarya</taxon>
        <taxon>Ascomycota</taxon>
        <taxon>Pezizomycotina</taxon>
        <taxon>Sordariomycetes</taxon>
        <taxon>Sordariomycetidae</taxon>
        <taxon>Sordariales</taxon>
        <taxon>Chaetomiaceae</taxon>
        <taxon>Thermothelomyces</taxon>
    </lineage>
</organism>
<dbReference type="SUPFAM" id="SSF56112">
    <property type="entry name" value="Protein kinase-like (PK-like)"/>
    <property type="match status" value="1"/>
</dbReference>
<dbReference type="Proteomes" id="UP000007322">
    <property type="component" value="Chromosome 6"/>
</dbReference>
<dbReference type="InParanoid" id="G2QLC3"/>
<dbReference type="HOGENOM" id="CLU_000288_31_2_1"/>
<proteinExistence type="predicted"/>
<dbReference type="VEuPathDB" id="FungiDB:MYCTH_2129884"/>
<evidence type="ECO:0000259" key="1">
    <source>
        <dbReference type="PROSITE" id="PS50011"/>
    </source>
</evidence>
<dbReference type="InterPro" id="IPR011009">
    <property type="entry name" value="Kinase-like_dom_sf"/>
</dbReference>
<evidence type="ECO:0000313" key="3">
    <source>
        <dbReference type="Proteomes" id="UP000007322"/>
    </source>
</evidence>
<sequence>MSWLERSDYFYGDLWPENILLSETEQVKVCDFGRARTRVAGLAYEQFDIGSCIYTIPTGEVPYGQQETPEQFREMYDARVRGKFPPTEDDGVLGHVVSSCWHAPYDRMEDMWKQLSNGPSACRLVEISPRHSLTWLC</sequence>
<keyword evidence="3" id="KW-1185">Reference proteome</keyword>
<dbReference type="Pfam" id="PF07714">
    <property type="entry name" value="PK_Tyr_Ser-Thr"/>
    <property type="match status" value="1"/>
</dbReference>
<dbReference type="Gene3D" id="1.10.510.10">
    <property type="entry name" value="Transferase(Phosphotransferase) domain 1"/>
    <property type="match status" value="1"/>
</dbReference>
<accession>G2QLC3</accession>
<name>G2QLC3_THET4</name>
<dbReference type="GeneID" id="11513981"/>
<dbReference type="GO" id="GO:0005524">
    <property type="term" value="F:ATP binding"/>
    <property type="evidence" value="ECO:0007669"/>
    <property type="project" value="InterPro"/>
</dbReference>
<dbReference type="KEGG" id="mtm:MYCTH_2129884"/>
<reference evidence="2 3" key="1">
    <citation type="journal article" date="2011" name="Nat. Biotechnol.">
        <title>Comparative genomic analysis of the thermophilic biomass-degrading fungi Myceliophthora thermophila and Thielavia terrestris.</title>
        <authorList>
            <person name="Berka R.M."/>
            <person name="Grigoriev I.V."/>
            <person name="Otillar R."/>
            <person name="Salamov A."/>
            <person name="Grimwood J."/>
            <person name="Reid I."/>
            <person name="Ishmael N."/>
            <person name="John T."/>
            <person name="Darmond C."/>
            <person name="Moisan M.-C."/>
            <person name="Henrissat B."/>
            <person name="Coutinho P.M."/>
            <person name="Lombard V."/>
            <person name="Natvig D.O."/>
            <person name="Lindquist E."/>
            <person name="Schmutz J."/>
            <person name="Lucas S."/>
            <person name="Harris P."/>
            <person name="Powlowski J."/>
            <person name="Bellemare A."/>
            <person name="Taylor D."/>
            <person name="Butler G."/>
            <person name="de Vries R.P."/>
            <person name="Allijn I.E."/>
            <person name="van den Brink J."/>
            <person name="Ushinsky S."/>
            <person name="Storms R."/>
            <person name="Powell A.J."/>
            <person name="Paulsen I.T."/>
            <person name="Elbourne L.D.H."/>
            <person name="Baker S.E."/>
            <person name="Magnuson J."/>
            <person name="LaBoissiere S."/>
            <person name="Clutterbuck A.J."/>
            <person name="Martinez D."/>
            <person name="Wogulis M."/>
            <person name="de Leon A.L."/>
            <person name="Rey M.W."/>
            <person name="Tsang A."/>
        </authorList>
    </citation>
    <scope>NUCLEOTIDE SEQUENCE [LARGE SCALE GENOMIC DNA]</scope>
    <source>
        <strain evidence="3">ATCC 42464 / BCRC 31852 / DSM 1799</strain>
    </source>
</reference>
<feature type="domain" description="Protein kinase" evidence="1">
    <location>
        <begin position="1"/>
        <end position="137"/>
    </location>
</feature>
<dbReference type="GO" id="GO:0004672">
    <property type="term" value="F:protein kinase activity"/>
    <property type="evidence" value="ECO:0007669"/>
    <property type="project" value="InterPro"/>
</dbReference>
<evidence type="ECO:0000313" key="2">
    <source>
        <dbReference type="EMBL" id="AEO60755.1"/>
    </source>
</evidence>
<gene>
    <name evidence="2" type="ORF">MYCTH_2129884</name>
</gene>
<dbReference type="OrthoDB" id="4062651at2759"/>
<dbReference type="EMBL" id="CP003007">
    <property type="protein sequence ID" value="AEO60755.1"/>
    <property type="molecule type" value="Genomic_DNA"/>
</dbReference>
<protein>
    <recommendedName>
        <fullName evidence="1">Protein kinase domain-containing protein</fullName>
    </recommendedName>
</protein>
<dbReference type="AlphaFoldDB" id="G2QLC3"/>
<dbReference type="PROSITE" id="PS50011">
    <property type="entry name" value="PROTEIN_KINASE_DOM"/>
    <property type="match status" value="1"/>
</dbReference>
<dbReference type="InterPro" id="IPR001245">
    <property type="entry name" value="Ser-Thr/Tyr_kinase_cat_dom"/>
</dbReference>
<dbReference type="InterPro" id="IPR000719">
    <property type="entry name" value="Prot_kinase_dom"/>
</dbReference>